<dbReference type="Pfam" id="PF04430">
    <property type="entry name" value="DUF498"/>
    <property type="match status" value="1"/>
</dbReference>
<evidence type="ECO:0000313" key="6">
    <source>
        <dbReference type="Proteomes" id="UP000887575"/>
    </source>
</evidence>
<dbReference type="CDD" id="cd05125">
    <property type="entry name" value="Mth938_2P1-like"/>
    <property type="match status" value="1"/>
</dbReference>
<evidence type="ECO:0000256" key="1">
    <source>
        <dbReference type="ARBA" id="ARBA00004173"/>
    </source>
</evidence>
<dbReference type="WBParaSite" id="MBELARI_LOCUS5516">
    <property type="protein sequence ID" value="MBELARI_LOCUS5516"/>
    <property type="gene ID" value="MBELARI_LOCUS5516"/>
</dbReference>
<evidence type="ECO:0000256" key="4">
    <source>
        <dbReference type="ARBA" id="ARBA00049984"/>
    </source>
</evidence>
<keyword evidence="6" id="KW-1185">Reference proteome</keyword>
<keyword evidence="3" id="KW-0496">Mitochondrion</keyword>
<organism evidence="6 7">
    <name type="scientific">Mesorhabditis belari</name>
    <dbReference type="NCBI Taxonomy" id="2138241"/>
    <lineage>
        <taxon>Eukaryota</taxon>
        <taxon>Metazoa</taxon>
        <taxon>Ecdysozoa</taxon>
        <taxon>Nematoda</taxon>
        <taxon>Chromadorea</taxon>
        <taxon>Rhabditida</taxon>
        <taxon>Rhabditina</taxon>
        <taxon>Rhabditomorpha</taxon>
        <taxon>Rhabditoidea</taxon>
        <taxon>Rhabditidae</taxon>
        <taxon>Mesorhabditinae</taxon>
        <taxon>Mesorhabditis</taxon>
    </lineage>
</organism>
<dbReference type="InterPro" id="IPR007523">
    <property type="entry name" value="NDUFAF3/AAMDC"/>
</dbReference>
<dbReference type="PANTHER" id="PTHR21192:SF2">
    <property type="entry name" value="NADH DEHYDROGENASE [UBIQUINONE] 1 ALPHA SUBCOMPLEX ASSEMBLY FACTOR 3"/>
    <property type="match status" value="1"/>
</dbReference>
<dbReference type="Gene3D" id="3.40.1230.10">
    <property type="entry name" value="MTH938-like"/>
    <property type="match status" value="1"/>
</dbReference>
<protein>
    <recommendedName>
        <fullName evidence="2">NADH dehydrogenase [ubiquinone] 1 alpha subcomplex assembly factor 3</fullName>
    </recommendedName>
</protein>
<dbReference type="SUPFAM" id="SSF64076">
    <property type="entry name" value="MTH938-like"/>
    <property type="match status" value="1"/>
</dbReference>
<dbReference type="InterPro" id="IPR036748">
    <property type="entry name" value="MTH938-like_sf"/>
</dbReference>
<comment type="subcellular location">
    <subcellularLocation>
        <location evidence="1">Mitochondrion</location>
    </subcellularLocation>
</comment>
<dbReference type="InterPro" id="IPR034095">
    <property type="entry name" value="NDUF3"/>
</dbReference>
<evidence type="ECO:0000256" key="3">
    <source>
        <dbReference type="ARBA" id="ARBA00023128"/>
    </source>
</evidence>
<dbReference type="PANTHER" id="PTHR21192">
    <property type="entry name" value="NUCLEAR PROTEIN E3-3"/>
    <property type="match status" value="1"/>
</dbReference>
<comment type="similarity">
    <text evidence="4">Belongs to the NDUFAF3 family.</text>
</comment>
<accession>A0AAF3FER4</accession>
<evidence type="ECO:0000313" key="7">
    <source>
        <dbReference type="WBParaSite" id="MBELARI_LOCUS5516"/>
    </source>
</evidence>
<dbReference type="AlphaFoldDB" id="A0AAF3FER4"/>
<feature type="region of interest" description="Disordered" evidence="5">
    <location>
        <begin position="23"/>
        <end position="49"/>
    </location>
</feature>
<proteinExistence type="inferred from homology"/>
<reference evidence="7" key="1">
    <citation type="submission" date="2024-02" db="UniProtKB">
        <authorList>
            <consortium name="WormBaseParasite"/>
        </authorList>
    </citation>
    <scope>IDENTIFICATION</scope>
</reference>
<sequence length="262" mass="29693">MRFLCSRFAQCSNFSKRAVSQLQKQQRKDNRADTGVLGEYHHTPLGKSDLPQRTRVSYLSAQMLEAKQIGVRGLSCVGFRMIDGSFLYGPVALFPKVALSWRVLTPDDITPESLALFVNLEPKIDVLVVGAGDKKNIDKIRHRIAGFLREHKIGLEIMDTEDAISTFNFLNAEGRYVAAALYPPDEMLVSDAEYGRALNVLRSFDTLEENPLTLGLFSFPDTNEDLVKKIWGSDESWDEIKRKVLQIDKREQRLLDDGKKNK</sequence>
<dbReference type="Proteomes" id="UP000887575">
    <property type="component" value="Unassembled WGS sequence"/>
</dbReference>
<dbReference type="GO" id="GO:0005743">
    <property type="term" value="C:mitochondrial inner membrane"/>
    <property type="evidence" value="ECO:0007669"/>
    <property type="project" value="TreeGrafter"/>
</dbReference>
<evidence type="ECO:0000256" key="2">
    <source>
        <dbReference type="ARBA" id="ARBA00021776"/>
    </source>
</evidence>
<name>A0AAF3FER4_9BILA</name>
<dbReference type="GO" id="GO:0032981">
    <property type="term" value="P:mitochondrial respiratory chain complex I assembly"/>
    <property type="evidence" value="ECO:0007669"/>
    <property type="project" value="InterPro"/>
</dbReference>
<evidence type="ECO:0000256" key="5">
    <source>
        <dbReference type="SAM" id="MobiDB-lite"/>
    </source>
</evidence>